<sequence>MTCKLYNPSYATHFEVKSTGAQFITAAPAFKNSMPAVSTMGGAPADPLVSRWMNMQPGTEAFAMMVIGPIKYSNKVNFPTTNSVYSLGMNQALFPSKPGLTRPETTTRQARRNETLFQNTRLSMRYSVISGYVIVPNSDLAHFCLVDIGAGLSDKTA</sequence>
<dbReference type="GeneID" id="19987526"/>
<accession>V9D162</accession>
<evidence type="ECO:0000313" key="2">
    <source>
        <dbReference type="Proteomes" id="UP000030678"/>
    </source>
</evidence>
<dbReference type="EMBL" id="KB822709">
    <property type="protein sequence ID" value="ETI20018.1"/>
    <property type="molecule type" value="Genomic_DNA"/>
</dbReference>
<dbReference type="AlphaFoldDB" id="V9D162"/>
<name>V9D162_9EURO</name>
<dbReference type="VEuPathDB" id="FungiDB:G647_09033"/>
<gene>
    <name evidence="1" type="ORF">G647_09033</name>
</gene>
<proteinExistence type="predicted"/>
<dbReference type="HOGENOM" id="CLU_1677687_0_0_1"/>
<reference evidence="1 2" key="1">
    <citation type="submission" date="2013-03" db="EMBL/GenBank/DDBJ databases">
        <title>The Genome Sequence of Cladophialophora carrionii CBS 160.54.</title>
        <authorList>
            <consortium name="The Broad Institute Genomics Platform"/>
            <person name="Cuomo C."/>
            <person name="de Hoog S."/>
            <person name="Gorbushina A."/>
            <person name="Walker B."/>
            <person name="Young S.K."/>
            <person name="Zeng Q."/>
            <person name="Gargeya S."/>
            <person name="Fitzgerald M."/>
            <person name="Haas B."/>
            <person name="Abouelleil A."/>
            <person name="Allen A.W."/>
            <person name="Alvarado L."/>
            <person name="Arachchi H.M."/>
            <person name="Berlin A.M."/>
            <person name="Chapman S.B."/>
            <person name="Gainer-Dewar J."/>
            <person name="Goldberg J."/>
            <person name="Griggs A."/>
            <person name="Gujja S."/>
            <person name="Hansen M."/>
            <person name="Howarth C."/>
            <person name="Imamovic A."/>
            <person name="Ireland A."/>
            <person name="Larimer J."/>
            <person name="McCowan C."/>
            <person name="Murphy C."/>
            <person name="Pearson M."/>
            <person name="Poon T.W."/>
            <person name="Priest M."/>
            <person name="Roberts A."/>
            <person name="Saif S."/>
            <person name="Shea T."/>
            <person name="Sisk P."/>
            <person name="Sykes S."/>
            <person name="Wortman J."/>
            <person name="Nusbaum C."/>
            <person name="Birren B."/>
        </authorList>
    </citation>
    <scope>NUCLEOTIDE SEQUENCE [LARGE SCALE GENOMIC DNA]</scope>
    <source>
        <strain evidence="1 2">CBS 160.54</strain>
    </source>
</reference>
<organism evidence="1 2">
    <name type="scientific">Cladophialophora carrionii CBS 160.54</name>
    <dbReference type="NCBI Taxonomy" id="1279043"/>
    <lineage>
        <taxon>Eukaryota</taxon>
        <taxon>Fungi</taxon>
        <taxon>Dikarya</taxon>
        <taxon>Ascomycota</taxon>
        <taxon>Pezizomycotina</taxon>
        <taxon>Eurotiomycetes</taxon>
        <taxon>Chaetothyriomycetidae</taxon>
        <taxon>Chaetothyriales</taxon>
        <taxon>Herpotrichiellaceae</taxon>
        <taxon>Cladophialophora</taxon>
    </lineage>
</organism>
<dbReference type="RefSeq" id="XP_008731560.1">
    <property type="nucleotide sequence ID" value="XM_008733338.1"/>
</dbReference>
<dbReference type="Proteomes" id="UP000030678">
    <property type="component" value="Unassembled WGS sequence"/>
</dbReference>
<protein>
    <submittedName>
        <fullName evidence="1">Uncharacterized protein</fullName>
    </submittedName>
</protein>
<evidence type="ECO:0000313" key="1">
    <source>
        <dbReference type="EMBL" id="ETI20018.1"/>
    </source>
</evidence>
<dbReference type="OrthoDB" id="5322539at2759"/>